<organism evidence="3">
    <name type="scientific">Caladenia virus 1</name>
    <dbReference type="NCBI Taxonomy" id="2977961"/>
    <lineage>
        <taxon>Viruses</taxon>
        <taxon>Riboviria</taxon>
        <taxon>Orthornavirae</taxon>
        <taxon>Negarnaviricota</taxon>
        <taxon>Haploviricotina</taxon>
        <taxon>Monjiviricetes</taxon>
        <taxon>Mononegavirales</taxon>
        <taxon>Rhabdoviridae</taxon>
        <taxon>Betarhabdovirinae</taxon>
        <taxon>Varicosavirus</taxon>
        <taxon>Varicosavirus caladeniae</taxon>
    </lineage>
</organism>
<feature type="coiled-coil region" evidence="1">
    <location>
        <begin position="276"/>
        <end position="319"/>
    </location>
</feature>
<protein>
    <submittedName>
        <fullName evidence="3">Protein 2</fullName>
    </submittedName>
</protein>
<evidence type="ECO:0000256" key="1">
    <source>
        <dbReference type="SAM" id="Coils"/>
    </source>
</evidence>
<accession>A0A9N6YJB7</accession>
<dbReference type="EMBL" id="BK061756">
    <property type="protein sequence ID" value="DAZ90682.1"/>
    <property type="molecule type" value="Viral_cRNA"/>
</dbReference>
<evidence type="ECO:0000313" key="3">
    <source>
        <dbReference type="EMBL" id="DAZ90682.1"/>
    </source>
</evidence>
<evidence type="ECO:0000256" key="2">
    <source>
        <dbReference type="SAM" id="MobiDB-lite"/>
    </source>
</evidence>
<name>A0A9N6YJB7_9RHAB</name>
<proteinExistence type="predicted"/>
<keyword evidence="1" id="KW-0175">Coiled coil</keyword>
<feature type="region of interest" description="Disordered" evidence="2">
    <location>
        <begin position="64"/>
        <end position="105"/>
    </location>
</feature>
<feature type="region of interest" description="Disordered" evidence="2">
    <location>
        <begin position="1"/>
        <end position="23"/>
    </location>
</feature>
<sequence length="468" mass="53441">MESSTKKDVEVSPDQMSSLGLDECFGSLADETYEQSEITEEAKKLAEFSINSLLNLLPQPGSVHIREISSGPLNKQGTLDKRETEEESQEEQTTPASGQKKGVTPESALLMLSGKSEKNVREAQFKTALSQETHAQSLLLGTYEQEYIKLCEILKESLEKHAKDHNFVVTEKEIEVGIKHLLKNRDLTADYIMQFILGYRIGITEGYERHTADLMRTIEYSSTLNKEQQKAVKDTERVLNVAQQLTLSLKEMFPKEGTLQVTQPASVPVKNPVPTLDVTQEEEKELEKKKRAEKELLDKRRQEEIRERARRTIEEESENSLKFSNALQQMAESSKQSLNDALEANKLAIVQYGVVDEKVSNPILDLTGTDDFQEILGDKIKENKDKGKDVGPWEEILKSVTTLLGDMNMRIEDIYQRFKTYDRRALEKETMFALGKLTDENWDEMKKMPKTKAKYRKVLIEQLTARLL</sequence>
<reference evidence="3" key="1">
    <citation type="journal article" date="2022" name="bioRxiv">
        <title>Unlocking the hidden genetic diversity of varicosaviruses, the neglected plant rhabdoviruses.</title>
        <authorList>
            <person name="Bejerman N."/>
            <person name="Dietzgen R.G."/>
            <person name="Debat H."/>
        </authorList>
    </citation>
    <scope>NUCLEOTIDE SEQUENCE</scope>
</reference>
<feature type="compositionally biased region" description="Basic and acidic residues" evidence="2">
    <location>
        <begin position="1"/>
        <end position="10"/>
    </location>
</feature>